<proteinExistence type="predicted"/>
<name>A0ABM0XA70_CAMSA</name>
<organism evidence="3 4">
    <name type="scientific">Camelina sativa</name>
    <name type="common">False flax</name>
    <name type="synonym">Myagrum sativum</name>
    <dbReference type="NCBI Taxonomy" id="90675"/>
    <lineage>
        <taxon>Eukaryota</taxon>
        <taxon>Viridiplantae</taxon>
        <taxon>Streptophyta</taxon>
        <taxon>Embryophyta</taxon>
        <taxon>Tracheophyta</taxon>
        <taxon>Spermatophyta</taxon>
        <taxon>Magnoliopsida</taxon>
        <taxon>eudicotyledons</taxon>
        <taxon>Gunneridae</taxon>
        <taxon>Pentapetalae</taxon>
        <taxon>rosids</taxon>
        <taxon>malvids</taxon>
        <taxon>Brassicales</taxon>
        <taxon>Brassicaceae</taxon>
        <taxon>Camelineae</taxon>
        <taxon>Camelina</taxon>
    </lineage>
</organism>
<keyword evidence="3" id="KW-1185">Reference proteome</keyword>
<sequence>MGENNQIAEHLAKLTEQMERMNTKIDDVKRDIYERLDPMSETVESLQKAITIQQAAIANTMATQEELREQNLVVEDSVRKEQGGSRRGLEGQTSPQPMSGDKLTTTFQEGKGEEGVSSSSKKVVNHVQQQTYSAGSWSRRTGGGERGHRRSDGGGDWNVSQIGGVATDHCYDSPHGDTVKQKNWETEENLSRGKA</sequence>
<dbReference type="Proteomes" id="UP000694864">
    <property type="component" value="Chromosome 18"/>
</dbReference>
<protein>
    <submittedName>
        <fullName evidence="4">Uncharacterized protein LOC104761551</fullName>
    </submittedName>
</protein>
<reference evidence="4" key="2">
    <citation type="submission" date="2025-08" db="UniProtKB">
        <authorList>
            <consortium name="RefSeq"/>
        </authorList>
    </citation>
    <scope>IDENTIFICATION</scope>
    <source>
        <tissue evidence="4">Leaf</tissue>
    </source>
</reference>
<feature type="region of interest" description="Disordered" evidence="2">
    <location>
        <begin position="72"/>
        <end position="195"/>
    </location>
</feature>
<keyword evidence="1" id="KW-0175">Coiled coil</keyword>
<evidence type="ECO:0000313" key="4">
    <source>
        <dbReference type="RefSeq" id="XP_010482952.1"/>
    </source>
</evidence>
<feature type="coiled-coil region" evidence="1">
    <location>
        <begin position="4"/>
        <end position="31"/>
    </location>
</feature>
<feature type="compositionally biased region" description="Basic and acidic residues" evidence="2">
    <location>
        <begin position="142"/>
        <end position="153"/>
    </location>
</feature>
<feature type="compositionally biased region" description="Basic and acidic residues" evidence="2">
    <location>
        <begin position="169"/>
        <end position="195"/>
    </location>
</feature>
<gene>
    <name evidence="4" type="primary">LOC104761551</name>
</gene>
<evidence type="ECO:0000313" key="3">
    <source>
        <dbReference type="Proteomes" id="UP000694864"/>
    </source>
</evidence>
<reference evidence="3" key="1">
    <citation type="journal article" date="2014" name="Nat. Commun.">
        <title>The emerging biofuel crop Camelina sativa retains a highly undifferentiated hexaploid genome structure.</title>
        <authorList>
            <person name="Kagale S."/>
            <person name="Koh C."/>
            <person name="Nixon J."/>
            <person name="Bollina V."/>
            <person name="Clarke W.E."/>
            <person name="Tuteja R."/>
            <person name="Spillane C."/>
            <person name="Robinson S.J."/>
            <person name="Links M.G."/>
            <person name="Clarke C."/>
            <person name="Higgins E.E."/>
            <person name="Huebert T."/>
            <person name="Sharpe A.G."/>
            <person name="Parkin I.A."/>
        </authorList>
    </citation>
    <scope>NUCLEOTIDE SEQUENCE [LARGE SCALE GENOMIC DNA]</scope>
    <source>
        <strain evidence="3">cv. DH55</strain>
    </source>
</reference>
<feature type="compositionally biased region" description="Basic and acidic residues" evidence="2">
    <location>
        <begin position="76"/>
        <end position="89"/>
    </location>
</feature>
<dbReference type="GeneID" id="104761551"/>
<evidence type="ECO:0000256" key="1">
    <source>
        <dbReference type="SAM" id="Coils"/>
    </source>
</evidence>
<feature type="compositionally biased region" description="Polar residues" evidence="2">
    <location>
        <begin position="126"/>
        <end position="138"/>
    </location>
</feature>
<feature type="compositionally biased region" description="Polar residues" evidence="2">
    <location>
        <begin position="91"/>
        <end position="108"/>
    </location>
</feature>
<dbReference type="RefSeq" id="XP_010482952.1">
    <property type="nucleotide sequence ID" value="XM_010484650.2"/>
</dbReference>
<accession>A0ABM0XA70</accession>
<evidence type="ECO:0000256" key="2">
    <source>
        <dbReference type="SAM" id="MobiDB-lite"/>
    </source>
</evidence>